<proteinExistence type="predicted"/>
<comment type="caution">
    <text evidence="1">The sequence shown here is derived from an EMBL/GenBank/DDBJ whole genome shotgun (WGS) entry which is preliminary data.</text>
</comment>
<dbReference type="AlphaFoldDB" id="A0A699K6V7"/>
<dbReference type="EMBL" id="BKCJ010490169">
    <property type="protein sequence ID" value="GFA79914.1"/>
    <property type="molecule type" value="Genomic_DNA"/>
</dbReference>
<gene>
    <name evidence="1" type="ORF">Tci_651886</name>
</gene>
<sequence>MFDEYFNPSSIAVTPVQETAAPRAVFLANSLVSTSIDQDAPSTKPKNFKQAMTEPSLIDAMQEEIHEFERLQV</sequence>
<accession>A0A699K6V7</accession>
<organism evidence="1">
    <name type="scientific">Tanacetum cinerariifolium</name>
    <name type="common">Dalmatian daisy</name>
    <name type="synonym">Chrysanthemum cinerariifolium</name>
    <dbReference type="NCBI Taxonomy" id="118510"/>
    <lineage>
        <taxon>Eukaryota</taxon>
        <taxon>Viridiplantae</taxon>
        <taxon>Streptophyta</taxon>
        <taxon>Embryophyta</taxon>
        <taxon>Tracheophyta</taxon>
        <taxon>Spermatophyta</taxon>
        <taxon>Magnoliopsida</taxon>
        <taxon>eudicotyledons</taxon>
        <taxon>Gunneridae</taxon>
        <taxon>Pentapetalae</taxon>
        <taxon>asterids</taxon>
        <taxon>campanulids</taxon>
        <taxon>Asterales</taxon>
        <taxon>Asteraceae</taxon>
        <taxon>Asteroideae</taxon>
        <taxon>Anthemideae</taxon>
        <taxon>Anthemidinae</taxon>
        <taxon>Tanacetum</taxon>
    </lineage>
</organism>
<name>A0A699K6V7_TANCI</name>
<protein>
    <submittedName>
        <fullName evidence="1">Uncharacterized protein</fullName>
    </submittedName>
</protein>
<evidence type="ECO:0000313" key="1">
    <source>
        <dbReference type="EMBL" id="GFA79914.1"/>
    </source>
</evidence>
<reference evidence="1" key="1">
    <citation type="journal article" date="2019" name="Sci. Rep.">
        <title>Draft genome of Tanacetum cinerariifolium, the natural source of mosquito coil.</title>
        <authorList>
            <person name="Yamashiro T."/>
            <person name="Shiraishi A."/>
            <person name="Satake H."/>
            <person name="Nakayama K."/>
        </authorList>
    </citation>
    <scope>NUCLEOTIDE SEQUENCE</scope>
</reference>